<proteinExistence type="inferred from homology"/>
<evidence type="ECO:0000259" key="8">
    <source>
        <dbReference type="PROSITE" id="PS50943"/>
    </source>
</evidence>
<protein>
    <recommendedName>
        <fullName evidence="7">RNA polymerase sigma factor</fullName>
    </recommendedName>
</protein>
<accession>A0A4R3T9T2</accession>
<dbReference type="InterPro" id="IPR014284">
    <property type="entry name" value="RNA_pol_sigma-70_dom"/>
</dbReference>
<dbReference type="EMBL" id="SMBP01000016">
    <property type="protein sequence ID" value="TCU57696.1"/>
    <property type="molecule type" value="Genomic_DNA"/>
</dbReference>
<dbReference type="Pfam" id="PF04542">
    <property type="entry name" value="Sigma70_r2"/>
    <property type="match status" value="1"/>
</dbReference>
<comment type="similarity">
    <text evidence="1 7">Belongs to the sigma-70 factor family.</text>
</comment>
<dbReference type="GO" id="GO:0016987">
    <property type="term" value="F:sigma factor activity"/>
    <property type="evidence" value="ECO:0007669"/>
    <property type="project" value="UniProtKB-KW"/>
</dbReference>
<evidence type="ECO:0000256" key="2">
    <source>
        <dbReference type="ARBA" id="ARBA00022969"/>
    </source>
</evidence>
<dbReference type="Gene3D" id="1.10.10.10">
    <property type="entry name" value="Winged helix-like DNA-binding domain superfamily/Winged helix DNA-binding domain"/>
    <property type="match status" value="1"/>
</dbReference>
<name>A0A4R3T9T2_9FIRM</name>
<dbReference type="SUPFAM" id="SSF88946">
    <property type="entry name" value="Sigma2 domain of RNA polymerase sigma factors"/>
    <property type="match status" value="1"/>
</dbReference>
<dbReference type="SUPFAM" id="SSF88659">
    <property type="entry name" value="Sigma3 and sigma4 domains of RNA polymerase sigma factors"/>
    <property type="match status" value="1"/>
</dbReference>
<dbReference type="GO" id="GO:0003677">
    <property type="term" value="F:DNA binding"/>
    <property type="evidence" value="ECO:0007669"/>
    <property type="project" value="UniProtKB-KW"/>
</dbReference>
<dbReference type="GO" id="GO:0030435">
    <property type="term" value="P:sporulation resulting in formation of a cellular spore"/>
    <property type="evidence" value="ECO:0007669"/>
    <property type="project" value="UniProtKB-KW"/>
</dbReference>
<dbReference type="NCBIfam" id="NF004471">
    <property type="entry name" value="PRK05803.1"/>
    <property type="match status" value="1"/>
</dbReference>
<dbReference type="AlphaFoldDB" id="A0A4R3T9T2"/>
<dbReference type="PRINTS" id="PR00046">
    <property type="entry name" value="SIGMA70FCT"/>
</dbReference>
<evidence type="ECO:0000256" key="6">
    <source>
        <dbReference type="ARBA" id="ARBA00023163"/>
    </source>
</evidence>
<keyword evidence="4 7" id="KW-0731">Sigma factor</keyword>
<feature type="domain" description="HTH cro/C1-type" evidence="8">
    <location>
        <begin position="199"/>
        <end position="220"/>
    </location>
</feature>
<dbReference type="InterPro" id="IPR007627">
    <property type="entry name" value="RNA_pol_sigma70_r2"/>
</dbReference>
<comment type="caution">
    <text evidence="9">The sequence shown here is derived from an EMBL/GenBank/DDBJ whole genome shotgun (WGS) entry which is preliminary data.</text>
</comment>
<comment type="function">
    <text evidence="7">Sigma factors are initiation factors that promote the attachment of RNA polymerase to specific initiation sites and are then released.</text>
</comment>
<dbReference type="GO" id="GO:0006352">
    <property type="term" value="P:DNA-templated transcription initiation"/>
    <property type="evidence" value="ECO:0007669"/>
    <property type="project" value="InterPro"/>
</dbReference>
<keyword evidence="2" id="KW-0749">Sporulation</keyword>
<dbReference type="PROSITE" id="PS50943">
    <property type="entry name" value="HTH_CROC1"/>
    <property type="match status" value="1"/>
</dbReference>
<dbReference type="InterPro" id="IPR036388">
    <property type="entry name" value="WH-like_DNA-bd_sf"/>
</dbReference>
<reference evidence="9 10" key="1">
    <citation type="submission" date="2019-03" db="EMBL/GenBank/DDBJ databases">
        <title>Genomic Encyclopedia of Type Strains, Phase IV (KMG-IV): sequencing the most valuable type-strain genomes for metagenomic binning, comparative biology and taxonomic classification.</title>
        <authorList>
            <person name="Goeker M."/>
        </authorList>
    </citation>
    <scope>NUCLEOTIDE SEQUENCE [LARGE SCALE GENOMIC DNA]</scope>
    <source>
        <strain evidence="9 10">DSM 29481</strain>
    </source>
</reference>
<gene>
    <name evidence="9" type="ORF">EDD61_1169</name>
</gene>
<evidence type="ECO:0000313" key="9">
    <source>
        <dbReference type="EMBL" id="TCU57696.1"/>
    </source>
</evidence>
<keyword evidence="10" id="KW-1185">Reference proteome</keyword>
<dbReference type="InterPro" id="IPR001387">
    <property type="entry name" value="Cro/C1-type_HTH"/>
</dbReference>
<evidence type="ECO:0000256" key="3">
    <source>
        <dbReference type="ARBA" id="ARBA00023015"/>
    </source>
</evidence>
<keyword evidence="3 7" id="KW-0805">Transcription regulation</keyword>
<evidence type="ECO:0000313" key="10">
    <source>
        <dbReference type="Proteomes" id="UP000295773"/>
    </source>
</evidence>
<dbReference type="CDD" id="cd06171">
    <property type="entry name" value="Sigma70_r4"/>
    <property type="match status" value="1"/>
</dbReference>
<dbReference type="NCBIfam" id="TIGR02937">
    <property type="entry name" value="sigma70-ECF"/>
    <property type="match status" value="1"/>
</dbReference>
<sequence length="238" mass="28097">MRMKKFWTFLKWLFGSRDDLQVWYIQGSDVLPKPLEKDEELAALIALENGDEEARNKLIEHNLRLVVYIAKRYETNPIFMEDLISIGSIGLIKAVNTFKRDKNIKLVTYASRCIENEILMFLRKKSRRKVEVSFDEPLNIDYDGNELLLSDILGTDDDIVTKEFEKQENKRELLAAMATLKDRERQILQMRYGIEHEELTQKDIAKRLGISQSYISRLEKRIIQKLKVQMKKNHSMQE</sequence>
<dbReference type="Gene3D" id="1.20.120.1810">
    <property type="match status" value="1"/>
</dbReference>
<dbReference type="RefSeq" id="WP_371826368.1">
    <property type="nucleotide sequence ID" value="NZ_JANKBG010000015.1"/>
</dbReference>
<keyword evidence="5 7" id="KW-0238">DNA-binding</keyword>
<evidence type="ECO:0000256" key="1">
    <source>
        <dbReference type="ARBA" id="ARBA00007788"/>
    </source>
</evidence>
<dbReference type="PROSITE" id="PS00716">
    <property type="entry name" value="SIGMA70_2"/>
    <property type="match status" value="1"/>
</dbReference>
<organism evidence="9 10">
    <name type="scientific">Longicatena caecimuris</name>
    <dbReference type="NCBI Taxonomy" id="1796635"/>
    <lineage>
        <taxon>Bacteria</taxon>
        <taxon>Bacillati</taxon>
        <taxon>Bacillota</taxon>
        <taxon>Erysipelotrichia</taxon>
        <taxon>Erysipelotrichales</taxon>
        <taxon>Erysipelotrichaceae</taxon>
        <taxon>Longicatena</taxon>
    </lineage>
</organism>
<dbReference type="PIRSF" id="PIRSF000770">
    <property type="entry name" value="RNA_pol_sigma-SigE/K"/>
    <property type="match status" value="1"/>
</dbReference>
<evidence type="ECO:0000256" key="5">
    <source>
        <dbReference type="ARBA" id="ARBA00023125"/>
    </source>
</evidence>
<dbReference type="InterPro" id="IPR013324">
    <property type="entry name" value="RNA_pol_sigma_r3/r4-like"/>
</dbReference>
<evidence type="ECO:0000256" key="7">
    <source>
        <dbReference type="RuleBase" id="RU362124"/>
    </source>
</evidence>
<keyword evidence="6 7" id="KW-0804">Transcription</keyword>
<dbReference type="PANTHER" id="PTHR30376:SF3">
    <property type="entry name" value="RNA POLYMERASE SIGMA FACTOR RPOH"/>
    <property type="match status" value="1"/>
</dbReference>
<dbReference type="Pfam" id="PF04545">
    <property type="entry name" value="Sigma70_r4"/>
    <property type="match status" value="1"/>
</dbReference>
<evidence type="ECO:0000256" key="4">
    <source>
        <dbReference type="ARBA" id="ARBA00023082"/>
    </source>
</evidence>
<dbReference type="PANTHER" id="PTHR30376">
    <property type="entry name" value="SIGMA FACTOR RPOH HEAT SHOCK RELATED"/>
    <property type="match status" value="1"/>
</dbReference>
<dbReference type="InterPro" id="IPR000943">
    <property type="entry name" value="RNA_pol_sigma70"/>
</dbReference>
<dbReference type="InterPro" id="IPR050813">
    <property type="entry name" value="Sigma-70_Factor"/>
</dbReference>
<dbReference type="PROSITE" id="PS00715">
    <property type="entry name" value="SIGMA70_1"/>
    <property type="match status" value="1"/>
</dbReference>
<dbReference type="Proteomes" id="UP000295773">
    <property type="component" value="Unassembled WGS sequence"/>
</dbReference>
<dbReference type="InterPro" id="IPR013325">
    <property type="entry name" value="RNA_pol_sigma_r2"/>
</dbReference>
<dbReference type="InterPro" id="IPR007630">
    <property type="entry name" value="RNA_pol_sigma70_r4"/>
</dbReference>